<evidence type="ECO:0000313" key="2">
    <source>
        <dbReference type="Proteomes" id="UP000249130"/>
    </source>
</evidence>
<dbReference type="RefSeq" id="WP_111419500.1">
    <property type="nucleotide sequence ID" value="NZ_NPEX01000077.1"/>
</dbReference>
<evidence type="ECO:0000313" key="1">
    <source>
        <dbReference type="EMBL" id="RAI43671.1"/>
    </source>
</evidence>
<proteinExistence type="predicted"/>
<protein>
    <submittedName>
        <fullName evidence="1">Uncharacterized protein</fullName>
    </submittedName>
</protein>
<keyword evidence="2" id="KW-1185">Reference proteome</keyword>
<dbReference type="AlphaFoldDB" id="A0A327KZL5"/>
<sequence length="117" mass="12518">MNNAGFGLTPLDLFLGSAITLISIEAARRVLGLAIPIISSLYTFHGWANDTRKTTAGDERADASHVGDNRRRLEAEGSSLAGAILLQPDRVLGRGCLGRTDRSGRHRDCCSVRAAMP</sequence>
<dbReference type="EMBL" id="NPEX01000077">
    <property type="protein sequence ID" value="RAI43671.1"/>
    <property type="molecule type" value="Genomic_DNA"/>
</dbReference>
<organism evidence="1 2">
    <name type="scientific">Rhodoplanes roseus</name>
    <dbReference type="NCBI Taxonomy" id="29409"/>
    <lineage>
        <taxon>Bacteria</taxon>
        <taxon>Pseudomonadati</taxon>
        <taxon>Pseudomonadota</taxon>
        <taxon>Alphaproteobacteria</taxon>
        <taxon>Hyphomicrobiales</taxon>
        <taxon>Nitrobacteraceae</taxon>
        <taxon>Rhodoplanes</taxon>
    </lineage>
</organism>
<gene>
    <name evidence="1" type="ORF">CH341_13195</name>
</gene>
<accession>A0A327KZL5</accession>
<reference evidence="1 2" key="1">
    <citation type="submission" date="2017-07" db="EMBL/GenBank/DDBJ databases">
        <title>Draft Genome Sequences of Select Purple Nonsulfur Bacteria.</title>
        <authorList>
            <person name="Lasarre B."/>
            <person name="Mckinlay J.B."/>
        </authorList>
    </citation>
    <scope>NUCLEOTIDE SEQUENCE [LARGE SCALE GENOMIC DNA]</scope>
    <source>
        <strain evidence="1 2">DSM 5909</strain>
    </source>
</reference>
<dbReference type="Proteomes" id="UP000249130">
    <property type="component" value="Unassembled WGS sequence"/>
</dbReference>
<name>A0A327KZL5_9BRAD</name>
<comment type="caution">
    <text evidence="1">The sequence shown here is derived from an EMBL/GenBank/DDBJ whole genome shotgun (WGS) entry which is preliminary data.</text>
</comment>